<comment type="caution">
    <text evidence="2">The sequence shown here is derived from an EMBL/GenBank/DDBJ whole genome shotgun (WGS) entry which is preliminary data.</text>
</comment>
<keyword evidence="3" id="KW-1185">Reference proteome</keyword>
<reference evidence="2 3" key="1">
    <citation type="submission" date="2023-10" db="EMBL/GenBank/DDBJ databases">
        <title>Development of a sustainable strategy for remediation of hydrocarbon-contaminated territories based on the waste exchange concept.</title>
        <authorList>
            <person name="Krivoruchko A."/>
        </authorList>
    </citation>
    <scope>NUCLEOTIDE SEQUENCE [LARGE SCALE GENOMIC DNA]</scope>
    <source>
        <strain evidence="2 3">IEGM 1203</strain>
    </source>
</reference>
<evidence type="ECO:0000313" key="2">
    <source>
        <dbReference type="EMBL" id="MDV6271441.1"/>
    </source>
</evidence>
<gene>
    <name evidence="2" type="ORF">R3Q16_33045</name>
</gene>
<dbReference type="InterPro" id="IPR029058">
    <property type="entry name" value="AB_hydrolase_fold"/>
</dbReference>
<dbReference type="Proteomes" id="UP001185927">
    <property type="component" value="Unassembled WGS sequence"/>
</dbReference>
<accession>A0ABU4C4J7</accession>
<protein>
    <submittedName>
        <fullName evidence="2">Alpha/beta hydrolase</fullName>
    </submittedName>
</protein>
<organism evidence="2 3">
    <name type="scientific">Rhodococcus globerulus</name>
    <dbReference type="NCBI Taxonomy" id="33008"/>
    <lineage>
        <taxon>Bacteria</taxon>
        <taxon>Bacillati</taxon>
        <taxon>Actinomycetota</taxon>
        <taxon>Actinomycetes</taxon>
        <taxon>Mycobacteriales</taxon>
        <taxon>Nocardiaceae</taxon>
        <taxon>Rhodococcus</taxon>
    </lineage>
</organism>
<dbReference type="Gene3D" id="3.40.50.1820">
    <property type="entry name" value="alpha/beta hydrolase"/>
    <property type="match status" value="1"/>
</dbReference>
<dbReference type="GO" id="GO:0016787">
    <property type="term" value="F:hydrolase activity"/>
    <property type="evidence" value="ECO:0007669"/>
    <property type="project" value="UniProtKB-KW"/>
</dbReference>
<dbReference type="InterPro" id="IPR022742">
    <property type="entry name" value="Hydrolase_4"/>
</dbReference>
<dbReference type="Pfam" id="PF12146">
    <property type="entry name" value="Hydrolase_4"/>
    <property type="match status" value="1"/>
</dbReference>
<dbReference type="EMBL" id="JAWLKB010000046">
    <property type="protein sequence ID" value="MDV6271441.1"/>
    <property type="molecule type" value="Genomic_DNA"/>
</dbReference>
<feature type="domain" description="Serine aminopeptidase S33" evidence="1">
    <location>
        <begin position="159"/>
        <end position="207"/>
    </location>
</feature>
<name>A0ABU4C4J7_RHOGO</name>
<sequence>MTDTVAAWDEPYGVNPRGTLIVLAGRGERSSVYARFGARLAFDAYKVRVVSDVAENVARARQQVSALLTDETLVGPKILVGADAGALLALQLAVHPELGIDAVIVAGAPVDGGVPPTDWDDELEVRTACPTHQGVLSRESERGAVAIEIPTSLCAVTPANVKVPVLVLHGGSDTISPWGRATDDLYQHLPNKEIAVVEGGRHDALNDASHRTVAATIILFLERLKVGSELLPIVRLV</sequence>
<evidence type="ECO:0000313" key="3">
    <source>
        <dbReference type="Proteomes" id="UP001185927"/>
    </source>
</evidence>
<dbReference type="RefSeq" id="WP_317545892.1">
    <property type="nucleotide sequence ID" value="NZ_JAWLKB010000046.1"/>
</dbReference>
<proteinExistence type="predicted"/>
<evidence type="ECO:0000259" key="1">
    <source>
        <dbReference type="Pfam" id="PF12146"/>
    </source>
</evidence>
<keyword evidence="2" id="KW-0378">Hydrolase</keyword>
<dbReference type="SUPFAM" id="SSF53474">
    <property type="entry name" value="alpha/beta-Hydrolases"/>
    <property type="match status" value="1"/>
</dbReference>